<dbReference type="AlphaFoldDB" id="A0A2A5CFH9"/>
<dbReference type="Pfam" id="PF01882">
    <property type="entry name" value="DUF58"/>
    <property type="match status" value="1"/>
</dbReference>
<dbReference type="PANTHER" id="PTHR33608">
    <property type="entry name" value="BLL2464 PROTEIN"/>
    <property type="match status" value="1"/>
</dbReference>
<dbReference type="InterPro" id="IPR036465">
    <property type="entry name" value="vWFA_dom_sf"/>
</dbReference>
<gene>
    <name evidence="2" type="ORF">COA71_05915</name>
</gene>
<dbReference type="SUPFAM" id="SSF53300">
    <property type="entry name" value="vWA-like"/>
    <property type="match status" value="1"/>
</dbReference>
<comment type="caution">
    <text evidence="2">The sequence shown here is derived from an EMBL/GenBank/DDBJ whole genome shotgun (WGS) entry which is preliminary data.</text>
</comment>
<name>A0A2A5CFH9_9GAMM</name>
<dbReference type="PANTHER" id="PTHR33608:SF12">
    <property type="entry name" value="DUF58 DOMAIN-CONTAINING PROTEIN"/>
    <property type="match status" value="1"/>
</dbReference>
<feature type="domain" description="DUF58" evidence="1">
    <location>
        <begin position="65"/>
        <end position="284"/>
    </location>
</feature>
<evidence type="ECO:0000313" key="3">
    <source>
        <dbReference type="Proteomes" id="UP000228987"/>
    </source>
</evidence>
<evidence type="ECO:0000313" key="2">
    <source>
        <dbReference type="EMBL" id="PCJ42126.1"/>
    </source>
</evidence>
<dbReference type="Proteomes" id="UP000228987">
    <property type="component" value="Unassembled WGS sequence"/>
</dbReference>
<sequence>MSRKRELNVQHNRFRCRGAMLNLQQLLDQRHVARALELYFQSRSRLGMSGSHISKVKGRGVDFEEHRAYQAGDDIRSIDWRVTARTGRPFTKIFREERERPVIIGVDQSHHMFFGSQISFKSVIAAEVAAILCWMTVDNGDRVGGVVYSDSTSELVKPRRGKRSALRFLSLLAGYNQNLLAQHKPARVTGAKSSLQDALEHIYRITRPGSTIYLISDFSDMDKVCLQYIQQLSLHNNLTCIFVYDILETQLPQPGIYNITNGDEMDTIDTYSSEVRESYHLAFEDKLQNLRAELNLLKVPLLSLRTDQVVLEQLETWNQKTP</sequence>
<dbReference type="InterPro" id="IPR002881">
    <property type="entry name" value="DUF58"/>
</dbReference>
<proteinExistence type="predicted"/>
<accession>A0A2A5CFH9</accession>
<evidence type="ECO:0000259" key="1">
    <source>
        <dbReference type="Pfam" id="PF01882"/>
    </source>
</evidence>
<reference evidence="3" key="1">
    <citation type="submission" date="2017-08" db="EMBL/GenBank/DDBJ databases">
        <title>A dynamic microbial community with high functional redundancy inhabits the cold, oxic subseafloor aquifer.</title>
        <authorList>
            <person name="Tully B.J."/>
            <person name="Wheat C.G."/>
            <person name="Glazer B.T."/>
            <person name="Huber J.A."/>
        </authorList>
    </citation>
    <scope>NUCLEOTIDE SEQUENCE [LARGE SCALE GENOMIC DNA]</scope>
</reference>
<dbReference type="EMBL" id="NVWI01000003">
    <property type="protein sequence ID" value="PCJ42126.1"/>
    <property type="molecule type" value="Genomic_DNA"/>
</dbReference>
<protein>
    <submittedName>
        <fullName evidence="2">DUF58 domain-containing protein</fullName>
    </submittedName>
</protein>
<organism evidence="2 3">
    <name type="scientific">SAR86 cluster bacterium</name>
    <dbReference type="NCBI Taxonomy" id="2030880"/>
    <lineage>
        <taxon>Bacteria</taxon>
        <taxon>Pseudomonadati</taxon>
        <taxon>Pseudomonadota</taxon>
        <taxon>Gammaproteobacteria</taxon>
        <taxon>SAR86 cluster</taxon>
    </lineage>
</organism>